<dbReference type="EMBL" id="CP126980">
    <property type="protein sequence ID" value="WIM98376.1"/>
    <property type="molecule type" value="Genomic_DNA"/>
</dbReference>
<evidence type="ECO:0000313" key="3">
    <source>
        <dbReference type="Proteomes" id="UP001240150"/>
    </source>
</evidence>
<gene>
    <name evidence="2" type="ORF">ACTOB_001974</name>
</gene>
<feature type="region of interest" description="Disordered" evidence="1">
    <location>
        <begin position="33"/>
        <end position="65"/>
    </location>
</feature>
<name>A0ABY8WKG7_9ACTN</name>
<reference evidence="2 3" key="1">
    <citation type="submission" date="2023-06" db="EMBL/GenBank/DDBJ databases">
        <authorList>
            <person name="Yushchuk O."/>
            <person name="Binda E."/>
            <person name="Ruckert-Reed C."/>
            <person name="Fedorenko V."/>
            <person name="Kalinowski J."/>
            <person name="Marinelli F."/>
        </authorList>
    </citation>
    <scope>NUCLEOTIDE SEQUENCE [LARGE SCALE GENOMIC DNA]</scope>
    <source>
        <strain evidence="2 3">NRRL 3884</strain>
    </source>
</reference>
<organism evidence="2 3">
    <name type="scientific">Actinoplanes oblitus</name>
    <dbReference type="NCBI Taxonomy" id="3040509"/>
    <lineage>
        <taxon>Bacteria</taxon>
        <taxon>Bacillati</taxon>
        <taxon>Actinomycetota</taxon>
        <taxon>Actinomycetes</taxon>
        <taxon>Micromonosporales</taxon>
        <taxon>Micromonosporaceae</taxon>
        <taxon>Actinoplanes</taxon>
    </lineage>
</organism>
<dbReference type="PROSITE" id="PS51257">
    <property type="entry name" value="PROKAR_LIPOPROTEIN"/>
    <property type="match status" value="1"/>
</dbReference>
<proteinExistence type="predicted"/>
<protein>
    <submittedName>
        <fullName evidence="2">Uncharacterized protein</fullName>
    </submittedName>
</protein>
<evidence type="ECO:0000256" key="1">
    <source>
        <dbReference type="SAM" id="MobiDB-lite"/>
    </source>
</evidence>
<accession>A0ABY8WKG7</accession>
<evidence type="ECO:0000313" key="2">
    <source>
        <dbReference type="EMBL" id="WIM98376.1"/>
    </source>
</evidence>
<sequence length="65" mass="6397">MRMWRVPGRIGRIGRTAVAAGVAVVVGLTLGGCPSSSGSEPVCAQPTAGGTPSDDCPDQGDVTGN</sequence>
<dbReference type="RefSeq" id="WP_284919759.1">
    <property type="nucleotide sequence ID" value="NZ_CP126980.1"/>
</dbReference>
<keyword evidence="3" id="KW-1185">Reference proteome</keyword>
<dbReference type="Proteomes" id="UP001240150">
    <property type="component" value="Chromosome"/>
</dbReference>